<accession>A0A7J6K9Z7</accession>
<evidence type="ECO:0000313" key="2">
    <source>
        <dbReference type="Proteomes" id="UP000557509"/>
    </source>
</evidence>
<protein>
    <submittedName>
        <fullName evidence="1">Uncharacterized protein</fullName>
    </submittedName>
</protein>
<organism evidence="1 2">
    <name type="scientific">Toxoplasma gondii</name>
    <dbReference type="NCBI Taxonomy" id="5811"/>
    <lineage>
        <taxon>Eukaryota</taxon>
        <taxon>Sar</taxon>
        <taxon>Alveolata</taxon>
        <taxon>Apicomplexa</taxon>
        <taxon>Conoidasida</taxon>
        <taxon>Coccidia</taxon>
        <taxon>Eucoccidiorida</taxon>
        <taxon>Eimeriorina</taxon>
        <taxon>Sarcocystidae</taxon>
        <taxon>Toxoplasma</taxon>
    </lineage>
</organism>
<gene>
    <name evidence="1" type="ORF">TGRH88_024850</name>
</gene>
<sequence length="88" mass="9715">MNIRSNVMQDRSAALHGYEFIATANPQTARREESVHPCAKNNWTQEGRKDDYLQECQTVGGGMTVDEWELGLVVVSSGWETNGDGGGR</sequence>
<dbReference type="EMBL" id="JAAUHK010000191">
    <property type="protein sequence ID" value="KAF4643730.1"/>
    <property type="molecule type" value="Genomic_DNA"/>
</dbReference>
<keyword evidence="2" id="KW-1185">Reference proteome</keyword>
<reference evidence="1 2" key="1">
    <citation type="submission" date="2020-03" db="EMBL/GenBank/DDBJ databases">
        <title>Genome sequence of Toxoplasma gondii RH-88 strain.</title>
        <authorList>
            <person name="Lorenzi H.A."/>
            <person name="Venepally P."/>
            <person name="Rozenberg A."/>
            <person name="Sibley D."/>
        </authorList>
    </citation>
    <scope>NUCLEOTIDE SEQUENCE [LARGE SCALE GENOMIC DNA]</scope>
    <source>
        <strain evidence="1 2">RH-88</strain>
    </source>
</reference>
<proteinExistence type="predicted"/>
<comment type="caution">
    <text evidence="1">The sequence shown here is derived from an EMBL/GenBank/DDBJ whole genome shotgun (WGS) entry which is preliminary data.</text>
</comment>
<dbReference type="AlphaFoldDB" id="A0A7J6K9Z7"/>
<name>A0A7J6K9Z7_TOXGO</name>
<dbReference type="Proteomes" id="UP000557509">
    <property type="component" value="Unassembled WGS sequence"/>
</dbReference>
<evidence type="ECO:0000313" key="1">
    <source>
        <dbReference type="EMBL" id="KAF4643730.1"/>
    </source>
</evidence>